<dbReference type="GO" id="GO:0051301">
    <property type="term" value="P:cell division"/>
    <property type="evidence" value="ECO:0007669"/>
    <property type="project" value="UniProtKB-KW"/>
</dbReference>
<dbReference type="PANTHER" id="PTHR11842">
    <property type="entry name" value="MITOTIC SPINDLE ASSEMBLY CHECKPOINT PROTEIN MAD2"/>
    <property type="match status" value="1"/>
</dbReference>
<dbReference type="GeneID" id="75910933"/>
<dbReference type="Proteomes" id="UP001206595">
    <property type="component" value="Unassembled WGS sequence"/>
</dbReference>
<feature type="domain" description="HORMA" evidence="7">
    <location>
        <begin position="9"/>
        <end position="196"/>
    </location>
</feature>
<keyword evidence="4" id="KW-0498">Mitosis</keyword>
<dbReference type="EMBL" id="MU620894">
    <property type="protein sequence ID" value="KAI8583926.1"/>
    <property type="molecule type" value="Genomic_DNA"/>
</dbReference>
<comment type="similarity">
    <text evidence="2">Belongs to the MAD2 family.</text>
</comment>
<dbReference type="AlphaFoldDB" id="A0AAD5EHF1"/>
<organism evidence="8 9">
    <name type="scientific">Umbelopsis ramanniana AG</name>
    <dbReference type="NCBI Taxonomy" id="1314678"/>
    <lineage>
        <taxon>Eukaryota</taxon>
        <taxon>Fungi</taxon>
        <taxon>Fungi incertae sedis</taxon>
        <taxon>Mucoromycota</taxon>
        <taxon>Mucoromycotina</taxon>
        <taxon>Umbelopsidomycetes</taxon>
        <taxon>Umbelopsidales</taxon>
        <taxon>Umbelopsidaceae</taxon>
        <taxon>Umbelopsis</taxon>
    </lineage>
</organism>
<keyword evidence="9" id="KW-1185">Reference proteome</keyword>
<dbReference type="Pfam" id="PF02301">
    <property type="entry name" value="HORMA"/>
    <property type="match status" value="1"/>
</dbReference>
<dbReference type="SUPFAM" id="SSF56019">
    <property type="entry name" value="The spindle assembly checkpoint protein mad2"/>
    <property type="match status" value="1"/>
</dbReference>
<evidence type="ECO:0000313" key="9">
    <source>
        <dbReference type="Proteomes" id="UP001206595"/>
    </source>
</evidence>
<evidence type="ECO:0000313" key="8">
    <source>
        <dbReference type="EMBL" id="KAI8583926.1"/>
    </source>
</evidence>
<dbReference type="GO" id="GO:0005654">
    <property type="term" value="C:nucleoplasm"/>
    <property type="evidence" value="ECO:0007669"/>
    <property type="project" value="TreeGrafter"/>
</dbReference>
<keyword evidence="5" id="KW-0539">Nucleus</keyword>
<accession>A0AAD5EHF1</accession>
<dbReference type="PANTHER" id="PTHR11842:SF11">
    <property type="entry name" value="MITOTIC SPINDLE ASSEMBLY CHECKPOINT PROTEIN MAD2A"/>
    <property type="match status" value="1"/>
</dbReference>
<protein>
    <recommendedName>
        <fullName evidence="7">HORMA domain-containing protein</fullName>
    </recommendedName>
</protein>
<dbReference type="PROSITE" id="PS50815">
    <property type="entry name" value="HORMA"/>
    <property type="match status" value="1"/>
</dbReference>
<evidence type="ECO:0000256" key="1">
    <source>
        <dbReference type="ARBA" id="ARBA00004123"/>
    </source>
</evidence>
<name>A0AAD5EHF1_UMBRA</name>
<evidence type="ECO:0000259" key="7">
    <source>
        <dbReference type="PROSITE" id="PS50815"/>
    </source>
</evidence>
<evidence type="ECO:0000256" key="3">
    <source>
        <dbReference type="ARBA" id="ARBA00022618"/>
    </source>
</evidence>
<dbReference type="Gene3D" id="3.30.900.10">
    <property type="entry name" value="HORMA domain"/>
    <property type="match status" value="1"/>
</dbReference>
<dbReference type="GO" id="GO:0005737">
    <property type="term" value="C:cytoplasm"/>
    <property type="evidence" value="ECO:0007669"/>
    <property type="project" value="TreeGrafter"/>
</dbReference>
<dbReference type="GO" id="GO:0033597">
    <property type="term" value="C:mitotic checkpoint complex"/>
    <property type="evidence" value="ECO:0007669"/>
    <property type="project" value="UniProtKB-ARBA"/>
</dbReference>
<reference evidence="8" key="2">
    <citation type="journal article" date="2022" name="Proc. Natl. Acad. Sci. U.S.A.">
        <title>Diploid-dominant life cycles characterize the early evolution of Fungi.</title>
        <authorList>
            <person name="Amses K.R."/>
            <person name="Simmons D.R."/>
            <person name="Longcore J.E."/>
            <person name="Mondo S.J."/>
            <person name="Seto K."/>
            <person name="Jeronimo G.H."/>
            <person name="Bonds A.E."/>
            <person name="Quandt C.A."/>
            <person name="Davis W.J."/>
            <person name="Chang Y."/>
            <person name="Federici B.A."/>
            <person name="Kuo A."/>
            <person name="LaButti K."/>
            <person name="Pangilinan J."/>
            <person name="Andreopoulos W."/>
            <person name="Tritt A."/>
            <person name="Riley R."/>
            <person name="Hundley H."/>
            <person name="Johnson J."/>
            <person name="Lipzen A."/>
            <person name="Barry K."/>
            <person name="Lang B.F."/>
            <person name="Cuomo C.A."/>
            <person name="Buchler N.E."/>
            <person name="Grigoriev I.V."/>
            <person name="Spatafora J.W."/>
            <person name="Stajich J.E."/>
            <person name="James T.Y."/>
        </authorList>
    </citation>
    <scope>NUCLEOTIDE SEQUENCE</scope>
    <source>
        <strain evidence="8">AG</strain>
    </source>
</reference>
<dbReference type="GO" id="GO:0007094">
    <property type="term" value="P:mitotic spindle assembly checkpoint signaling"/>
    <property type="evidence" value="ECO:0007669"/>
    <property type="project" value="TreeGrafter"/>
</dbReference>
<evidence type="ECO:0000256" key="5">
    <source>
        <dbReference type="ARBA" id="ARBA00023242"/>
    </source>
</evidence>
<dbReference type="RefSeq" id="XP_051448930.1">
    <property type="nucleotide sequence ID" value="XM_051585585.1"/>
</dbReference>
<evidence type="ECO:0000256" key="2">
    <source>
        <dbReference type="ARBA" id="ARBA00010348"/>
    </source>
</evidence>
<comment type="subcellular location">
    <subcellularLocation>
        <location evidence="1">Nucleus</location>
    </subcellularLocation>
</comment>
<dbReference type="InterPro" id="IPR045091">
    <property type="entry name" value="Mad2-like"/>
</dbReference>
<dbReference type="InterPro" id="IPR003511">
    <property type="entry name" value="HORMA_dom"/>
</dbReference>
<dbReference type="GO" id="GO:0000776">
    <property type="term" value="C:kinetochore"/>
    <property type="evidence" value="ECO:0007669"/>
    <property type="project" value="TreeGrafter"/>
</dbReference>
<evidence type="ECO:0000256" key="6">
    <source>
        <dbReference type="ARBA" id="ARBA00023306"/>
    </source>
</evidence>
<keyword evidence="3" id="KW-0132">Cell division</keyword>
<keyword evidence="6" id="KW-0131">Cell cycle</keyword>
<gene>
    <name evidence="8" type="ORF">K450DRAFT_220631</name>
</gene>
<dbReference type="FunFam" id="3.30.900.10:FF:000002">
    <property type="entry name" value="Mitotic spindle assembly checkpoint protein MAD2A"/>
    <property type="match status" value="1"/>
</dbReference>
<proteinExistence type="inferred from homology"/>
<sequence length="204" mass="23073">MEGSTITLDGSIGLVVEFFNYSVNSILFQRAVYPPEDFTVKKKYGLNILVTINDELQLYMKQVCSQLEAWLTPGKISKLVLVIKDKDTAEVVERWQFDIHVHDKSDQAGAMTMTTTKSPEEIYKEIQAIMRQITASVTFLPILEDKCTFNILVYADEDVQVPTTWEDSDPNLIAGGGEHVKLRSFDTSMHKIDALVAYRVMDDA</sequence>
<comment type="caution">
    <text evidence="8">The sequence shown here is derived from an EMBL/GenBank/DDBJ whole genome shotgun (WGS) entry which is preliminary data.</text>
</comment>
<dbReference type="InterPro" id="IPR036570">
    <property type="entry name" value="HORMA_dom_sf"/>
</dbReference>
<evidence type="ECO:0000256" key="4">
    <source>
        <dbReference type="ARBA" id="ARBA00022776"/>
    </source>
</evidence>
<reference evidence="8" key="1">
    <citation type="submission" date="2021-06" db="EMBL/GenBank/DDBJ databases">
        <authorList>
            <consortium name="DOE Joint Genome Institute"/>
            <person name="Mondo S.J."/>
            <person name="Amses K.R."/>
            <person name="Simmons D.R."/>
            <person name="Longcore J.E."/>
            <person name="Seto K."/>
            <person name="Alves G.H."/>
            <person name="Bonds A.E."/>
            <person name="Quandt C.A."/>
            <person name="Davis W.J."/>
            <person name="Chang Y."/>
            <person name="Letcher P.M."/>
            <person name="Powell M.J."/>
            <person name="Kuo A."/>
            <person name="Labutti K."/>
            <person name="Pangilinan J."/>
            <person name="Andreopoulos W."/>
            <person name="Tritt A."/>
            <person name="Riley R."/>
            <person name="Hundley H."/>
            <person name="Johnson J."/>
            <person name="Lipzen A."/>
            <person name="Barry K."/>
            <person name="Berbee M.L."/>
            <person name="Buchler N.E."/>
            <person name="Grigoriev I.V."/>
            <person name="Spatafora J.W."/>
            <person name="Stajich J.E."/>
            <person name="James T.Y."/>
        </authorList>
    </citation>
    <scope>NUCLEOTIDE SEQUENCE</scope>
    <source>
        <strain evidence="8">AG</strain>
    </source>
</reference>